<accession>A0A151JB02</accession>
<dbReference type="AlphaFoldDB" id="A0A151JB02"/>
<organism evidence="2 3">
    <name type="scientific">Trachymyrmex cornetzi</name>
    <dbReference type="NCBI Taxonomy" id="471704"/>
    <lineage>
        <taxon>Eukaryota</taxon>
        <taxon>Metazoa</taxon>
        <taxon>Ecdysozoa</taxon>
        <taxon>Arthropoda</taxon>
        <taxon>Hexapoda</taxon>
        <taxon>Insecta</taxon>
        <taxon>Pterygota</taxon>
        <taxon>Neoptera</taxon>
        <taxon>Endopterygota</taxon>
        <taxon>Hymenoptera</taxon>
        <taxon>Apocrita</taxon>
        <taxon>Aculeata</taxon>
        <taxon>Formicoidea</taxon>
        <taxon>Formicidae</taxon>
        <taxon>Myrmicinae</taxon>
        <taxon>Trachymyrmex</taxon>
    </lineage>
</organism>
<keyword evidence="3" id="KW-1185">Reference proteome</keyword>
<name>A0A151JB02_9HYME</name>
<gene>
    <name evidence="2" type="ORF">ALC57_05308</name>
</gene>
<evidence type="ECO:0000259" key="1">
    <source>
        <dbReference type="Pfam" id="PF26215"/>
    </source>
</evidence>
<protein>
    <recommendedName>
        <fullName evidence="1">Helix-turn-helix domain-containing protein</fullName>
    </recommendedName>
</protein>
<dbReference type="EMBL" id="KQ979190">
    <property type="protein sequence ID" value="KYN22294.1"/>
    <property type="molecule type" value="Genomic_DNA"/>
</dbReference>
<evidence type="ECO:0000313" key="2">
    <source>
        <dbReference type="EMBL" id="KYN22294.1"/>
    </source>
</evidence>
<dbReference type="InterPro" id="IPR058912">
    <property type="entry name" value="HTH_animal"/>
</dbReference>
<dbReference type="Proteomes" id="UP000078492">
    <property type="component" value="Unassembled WGS sequence"/>
</dbReference>
<reference evidence="2 3" key="1">
    <citation type="submission" date="2015-09" db="EMBL/GenBank/DDBJ databases">
        <title>Trachymyrmex cornetzi WGS genome.</title>
        <authorList>
            <person name="Nygaard S."/>
            <person name="Hu H."/>
            <person name="Boomsma J."/>
            <person name="Zhang G."/>
        </authorList>
    </citation>
    <scope>NUCLEOTIDE SEQUENCE [LARGE SCALE GENOMIC DNA]</scope>
    <source>
        <strain evidence="2">Tcor2-1</strain>
        <tissue evidence="2">Whole body</tissue>
    </source>
</reference>
<sequence length="108" mass="12945">YQKLTFSRRFLNFLSPHLISQKKGIIFNLLDKLFYISHPKFHKKNLEFVVRILLKNEYPLNIIFDTIVVPLRAQGYHSGHSLYNLRVSQLPVVLSRYNVPLRAWRNHR</sequence>
<feature type="non-terminal residue" evidence="2">
    <location>
        <position position="1"/>
    </location>
</feature>
<feature type="domain" description="Helix-turn-helix" evidence="1">
    <location>
        <begin position="9"/>
        <end position="67"/>
    </location>
</feature>
<dbReference type="Pfam" id="PF26215">
    <property type="entry name" value="HTH_animal"/>
    <property type="match status" value="1"/>
</dbReference>
<evidence type="ECO:0000313" key="3">
    <source>
        <dbReference type="Proteomes" id="UP000078492"/>
    </source>
</evidence>
<proteinExistence type="predicted"/>